<dbReference type="PANTHER" id="PTHR43792:SF1">
    <property type="entry name" value="N-ACETYLTRANSFERASE DOMAIN-CONTAINING PROTEIN"/>
    <property type="match status" value="1"/>
</dbReference>
<evidence type="ECO:0000313" key="13">
    <source>
        <dbReference type="EMBL" id="RHG88822.1"/>
    </source>
</evidence>
<evidence type="ECO:0000313" key="15">
    <source>
        <dbReference type="Proteomes" id="UP000283981"/>
    </source>
</evidence>
<dbReference type="EMBL" id="QSIR01000016">
    <property type="protein sequence ID" value="RHD05119.1"/>
    <property type="molecule type" value="Genomic_DNA"/>
</dbReference>
<dbReference type="Proteomes" id="UP001297422">
    <property type="component" value="Unassembled WGS sequence"/>
</dbReference>
<reference evidence="4" key="5">
    <citation type="submission" date="2022-11" db="EMBL/GenBank/DDBJ databases">
        <title>Temperate bacteriophages infecting mucin-degrading bacterium Ruminococcus gnavus from the human gut.</title>
        <authorList>
            <person name="Buttimer C."/>
        </authorList>
    </citation>
    <scope>NUCLEOTIDE SEQUENCE</scope>
    <source>
        <strain evidence="4">CCUG 49994</strain>
        <strain evidence="5">CCUG 52279</strain>
    </source>
</reference>
<dbReference type="EMBL" id="QRIS01000001">
    <property type="protein sequence ID" value="RHG88822.1"/>
    <property type="molecule type" value="Genomic_DNA"/>
</dbReference>
<dbReference type="Proteomes" id="UP001296581">
    <property type="component" value="Unassembled WGS sequence"/>
</dbReference>
<evidence type="ECO:0000313" key="17">
    <source>
        <dbReference type="Proteomes" id="UP000284472"/>
    </source>
</evidence>
<dbReference type="STRING" id="33038.GCA_900067245_03326"/>
<gene>
    <name evidence="14" type="ORF">DW142_13600</name>
    <name evidence="13" type="ORF">DW243_00310</name>
    <name evidence="12" type="ORF">DW270_06085</name>
    <name evidence="11" type="ORF">DW812_10950</name>
    <name evidence="8" type="ORF">G4958_03025</name>
    <name evidence="10" type="ORF">G4981_11635</name>
    <name evidence="9" type="ORF">G4993_11675</name>
    <name evidence="3" type="ORF">LIQ08_03720</name>
    <name evidence="2" type="ORF">LIQ10_02500</name>
    <name evidence="7" type="ORF">O4N78_02550</name>
    <name evidence="5" type="ORF">OZZ16_07640</name>
    <name evidence="4" type="ORF">OZZ17_12450</name>
    <name evidence="6" type="ORF">PNW85_08685</name>
</gene>
<evidence type="ECO:0000313" key="4">
    <source>
        <dbReference type="EMBL" id="MCZ0668342.1"/>
    </source>
</evidence>
<dbReference type="Proteomes" id="UP000285697">
    <property type="component" value="Unassembled WGS sequence"/>
</dbReference>
<evidence type="ECO:0000313" key="2">
    <source>
        <dbReference type="EMBL" id="MCB5492614.1"/>
    </source>
</evidence>
<evidence type="ECO:0000313" key="7">
    <source>
        <dbReference type="EMBL" id="MDE1202465.1"/>
    </source>
</evidence>
<reference evidence="8" key="2">
    <citation type="journal article" date="2020" name="Cell Host Microbe">
        <title>Functional and Genomic Variation between Human-Derived Isolates of Lachnospiraceae Reveals Inter- and Intra-Species Diversity.</title>
        <authorList>
            <person name="Sorbara M.T."/>
            <person name="Littmann E.R."/>
            <person name="Fontana E."/>
            <person name="Moody T.U."/>
            <person name="Kohout C.E."/>
            <person name="Gjonbalaj M."/>
            <person name="Eaton V."/>
            <person name="Seok R."/>
            <person name="Leiner I.M."/>
            <person name="Pamer E.G."/>
        </authorList>
    </citation>
    <scope>NUCLEOTIDE SEQUENCE</scope>
    <source>
        <strain evidence="10">MSK.11.9</strain>
        <strain evidence="9">MSK.15.32</strain>
        <strain evidence="8">MSK.22.53</strain>
    </source>
</reference>
<sequence>MEHQGTKTIETERLILRKFTADDLSAIFHNWTSDEKVTEFLRWPTHKSIDITKRVLESWLLEYEKPDFYQWAIIPKEIGEPIGTISVIELNEKTEKVHIGYCLGSRWWHCGFTSEAFTAVIAFLFEEVKVNRIETWHDPQNPNSGKVMQKCGLIYEGTLRQADWNNKGIVDACVYGILASDYRANKK</sequence>
<evidence type="ECO:0000313" key="9">
    <source>
        <dbReference type="EMBL" id="NSI59052.1"/>
    </source>
</evidence>
<dbReference type="EMBL" id="JAAIRV010000023">
    <property type="protein sequence ID" value="NSI59052.1"/>
    <property type="molecule type" value="Genomic_DNA"/>
</dbReference>
<dbReference type="InterPro" id="IPR000182">
    <property type="entry name" value="GNAT_dom"/>
</dbReference>
<dbReference type="RefSeq" id="WP_004842978.1">
    <property type="nucleotide sequence ID" value="NZ_AP031446.1"/>
</dbReference>
<accession>A0A2N5P059</accession>
<reference evidence="8" key="3">
    <citation type="submission" date="2020-02" db="EMBL/GenBank/DDBJ databases">
        <authorList>
            <person name="Littmann E."/>
            <person name="Sorbara M."/>
        </authorList>
    </citation>
    <scope>NUCLEOTIDE SEQUENCE</scope>
    <source>
        <strain evidence="10">MSK.11.9</strain>
        <strain evidence="9">MSK.15.32</strain>
        <strain evidence="8">MSK.22.53</strain>
    </source>
</reference>
<evidence type="ECO:0000313" key="3">
    <source>
        <dbReference type="EMBL" id="MCB5618272.1"/>
    </source>
</evidence>
<evidence type="ECO:0000313" key="18">
    <source>
        <dbReference type="Proteomes" id="UP000285697"/>
    </source>
</evidence>
<proteinExistence type="predicted"/>
<name>A0A2N5P059_MEDGN</name>
<dbReference type="EMBL" id="QRLN01000023">
    <property type="protein sequence ID" value="RHJ09280.1"/>
    <property type="molecule type" value="Genomic_DNA"/>
</dbReference>
<dbReference type="Proteomes" id="UP001149331">
    <property type="component" value="Unassembled WGS sequence"/>
</dbReference>
<dbReference type="EMBL" id="JAAIRY010000021">
    <property type="protein sequence ID" value="NSI65921.1"/>
    <property type="molecule type" value="Genomic_DNA"/>
</dbReference>
<dbReference type="GO" id="GO:0016747">
    <property type="term" value="F:acyltransferase activity, transferring groups other than amino-acyl groups"/>
    <property type="evidence" value="ECO:0007669"/>
    <property type="project" value="InterPro"/>
</dbReference>
<dbReference type="EMBL" id="JAPRBD010000006">
    <property type="protein sequence ID" value="MCZ0689791.1"/>
    <property type="molecule type" value="Genomic_DNA"/>
</dbReference>
<dbReference type="EMBL" id="JAAIRM010000003">
    <property type="protein sequence ID" value="NSI18347.1"/>
    <property type="molecule type" value="Genomic_DNA"/>
</dbReference>
<reference evidence="15 16" key="1">
    <citation type="submission" date="2018-08" db="EMBL/GenBank/DDBJ databases">
        <title>A genome reference for cultivated species of the human gut microbiota.</title>
        <authorList>
            <person name="Zou Y."/>
            <person name="Xue W."/>
            <person name="Luo G."/>
        </authorList>
    </citation>
    <scope>NUCLEOTIDE SEQUENCE [LARGE SCALE GENOMIC DNA]</scope>
    <source>
        <strain evidence="14 16">AM12-54</strain>
        <strain evidence="13 15">AM21-18</strain>
        <strain evidence="12 18">AM22-7AC</strain>
        <strain evidence="11 17">AM32-6</strain>
    </source>
</reference>
<feature type="domain" description="N-acetyltransferase" evidence="1">
    <location>
        <begin position="14"/>
        <end position="180"/>
    </location>
</feature>
<keyword evidence="13" id="KW-0808">Transferase</keyword>
<organism evidence="13 15">
    <name type="scientific">Mediterraneibacter gnavus</name>
    <name type="common">Ruminococcus gnavus</name>
    <dbReference type="NCBI Taxonomy" id="33038"/>
    <lineage>
        <taxon>Bacteria</taxon>
        <taxon>Bacillati</taxon>
        <taxon>Bacillota</taxon>
        <taxon>Clostridia</taxon>
        <taxon>Lachnospirales</taxon>
        <taxon>Lachnospiraceae</taxon>
        <taxon>Mediterraneibacter</taxon>
    </lineage>
</organism>
<dbReference type="Proteomes" id="UP001296643">
    <property type="component" value="Unassembled WGS sequence"/>
</dbReference>
<dbReference type="Proteomes" id="UP000283992">
    <property type="component" value="Unassembled WGS sequence"/>
</dbReference>
<dbReference type="EMBL" id="JAPZEG010000002">
    <property type="protein sequence ID" value="MDE1202465.1"/>
    <property type="molecule type" value="Genomic_DNA"/>
</dbReference>
<protein>
    <submittedName>
        <fullName evidence="2 13">N-acetyltransferase</fullName>
    </submittedName>
</protein>
<dbReference type="PROSITE" id="PS51186">
    <property type="entry name" value="GNAT"/>
    <property type="match status" value="1"/>
</dbReference>
<dbReference type="Proteomes" id="UP001076974">
    <property type="component" value="Unassembled WGS sequence"/>
</dbReference>
<dbReference type="GeneID" id="57432848"/>
<evidence type="ECO:0000313" key="6">
    <source>
        <dbReference type="EMBL" id="MDB8686751.1"/>
    </source>
</evidence>
<dbReference type="SUPFAM" id="SSF55729">
    <property type="entry name" value="Acyl-CoA N-acyltransferases (Nat)"/>
    <property type="match status" value="1"/>
</dbReference>
<dbReference type="Pfam" id="PF13302">
    <property type="entry name" value="Acetyltransf_3"/>
    <property type="match status" value="1"/>
</dbReference>
<dbReference type="AlphaFoldDB" id="A0A2N5P059"/>
<evidence type="ECO:0000313" key="12">
    <source>
        <dbReference type="EMBL" id="RHG20510.1"/>
    </source>
</evidence>
<dbReference type="InterPro" id="IPR051531">
    <property type="entry name" value="N-acetyltransferase"/>
</dbReference>
<dbReference type="EMBL" id="JAJBNC010000003">
    <property type="protein sequence ID" value="MCB5492614.1"/>
    <property type="molecule type" value="Genomic_DNA"/>
</dbReference>
<dbReference type="Proteomes" id="UP000284472">
    <property type="component" value="Unassembled WGS sequence"/>
</dbReference>
<dbReference type="PANTHER" id="PTHR43792">
    <property type="entry name" value="GNAT FAMILY, PUTATIVE (AFU_ORTHOLOGUE AFUA_3G00765)-RELATED-RELATED"/>
    <property type="match status" value="1"/>
</dbReference>
<evidence type="ECO:0000259" key="1">
    <source>
        <dbReference type="PROSITE" id="PS51186"/>
    </source>
</evidence>
<dbReference type="EMBL" id="QRIA01000006">
    <property type="protein sequence ID" value="RHG20510.1"/>
    <property type="molecule type" value="Genomic_DNA"/>
</dbReference>
<dbReference type="Proteomes" id="UP000283981">
    <property type="component" value="Unassembled WGS sequence"/>
</dbReference>
<dbReference type="Gene3D" id="3.40.630.30">
    <property type="match status" value="1"/>
</dbReference>
<dbReference type="Proteomes" id="UP001079535">
    <property type="component" value="Unassembled WGS sequence"/>
</dbReference>
<reference evidence="7" key="6">
    <citation type="submission" date="2022-12" db="EMBL/GenBank/DDBJ databases">
        <title>Genome of R. gnavus strain RSHDN_120.</title>
        <authorList>
            <person name="Abdugheni R."/>
        </authorList>
    </citation>
    <scope>NUCLEOTIDE SEQUENCE</scope>
    <source>
        <strain evidence="7">RSHDN_120</strain>
    </source>
</reference>
<dbReference type="EMBL" id="JAJBOM010000003">
    <property type="protein sequence ID" value="MCB5618272.1"/>
    <property type="molecule type" value="Genomic_DNA"/>
</dbReference>
<evidence type="ECO:0000313" key="11">
    <source>
        <dbReference type="EMBL" id="RHD05119.1"/>
    </source>
</evidence>
<evidence type="ECO:0000313" key="10">
    <source>
        <dbReference type="EMBL" id="NSI65921.1"/>
    </source>
</evidence>
<evidence type="ECO:0000313" key="8">
    <source>
        <dbReference type="EMBL" id="NSI18347.1"/>
    </source>
</evidence>
<evidence type="ECO:0000313" key="16">
    <source>
        <dbReference type="Proteomes" id="UP000283992"/>
    </source>
</evidence>
<evidence type="ECO:0000313" key="14">
    <source>
        <dbReference type="EMBL" id="RHJ09280.1"/>
    </source>
</evidence>
<dbReference type="Proteomes" id="UP001296580">
    <property type="component" value="Unassembled WGS sequence"/>
</dbReference>
<dbReference type="EMBL" id="JAQMLA010000020">
    <property type="protein sequence ID" value="MDB8686751.1"/>
    <property type="molecule type" value="Genomic_DNA"/>
</dbReference>
<dbReference type="EMBL" id="JAPRAY010000016">
    <property type="protein sequence ID" value="MCZ0668342.1"/>
    <property type="molecule type" value="Genomic_DNA"/>
</dbReference>
<dbReference type="Proteomes" id="UP001212160">
    <property type="component" value="Unassembled WGS sequence"/>
</dbReference>
<evidence type="ECO:0000313" key="5">
    <source>
        <dbReference type="EMBL" id="MCZ0689791.1"/>
    </source>
</evidence>
<comment type="caution">
    <text evidence="13">The sequence shown here is derived from an EMBL/GenBank/DDBJ whole genome shotgun (WGS) entry which is preliminary data.</text>
</comment>
<dbReference type="Proteomes" id="UP001297370">
    <property type="component" value="Unassembled WGS sequence"/>
</dbReference>
<reference evidence="6" key="7">
    <citation type="submission" date="2023-01" db="EMBL/GenBank/DDBJ databases">
        <title>Human gut microbiome strain richness.</title>
        <authorList>
            <person name="Chen-Liaw A."/>
        </authorList>
    </citation>
    <scope>NUCLEOTIDE SEQUENCE</scope>
    <source>
        <strain evidence="6">RTP21484st1_H11_RTP21484_190118</strain>
    </source>
</reference>
<reference evidence="2" key="4">
    <citation type="submission" date="2021-10" db="EMBL/GenBank/DDBJ databases">
        <title>Collection of gut derived symbiotic bacterial strains cultured from healthy donors.</title>
        <authorList>
            <person name="Lin H."/>
            <person name="Littmann E."/>
            <person name="Claire K."/>
            <person name="Pamer E."/>
        </authorList>
    </citation>
    <scope>NUCLEOTIDE SEQUENCE</scope>
    <source>
        <strain evidence="3">MSK.23.18</strain>
        <strain evidence="2">MSK.23.4</strain>
    </source>
</reference>
<dbReference type="InterPro" id="IPR016181">
    <property type="entry name" value="Acyl_CoA_acyltransferase"/>
</dbReference>